<name>A0ABN8LD85_9CNID</name>
<reference evidence="1 2" key="1">
    <citation type="submission" date="2022-05" db="EMBL/GenBank/DDBJ databases">
        <authorList>
            <consortium name="Genoscope - CEA"/>
            <person name="William W."/>
        </authorList>
    </citation>
    <scope>NUCLEOTIDE SEQUENCE [LARGE SCALE GENOMIC DNA]</scope>
</reference>
<comment type="caution">
    <text evidence="1">The sequence shown here is derived from an EMBL/GenBank/DDBJ whole genome shotgun (WGS) entry which is preliminary data.</text>
</comment>
<evidence type="ECO:0000313" key="2">
    <source>
        <dbReference type="Proteomes" id="UP001159427"/>
    </source>
</evidence>
<evidence type="ECO:0000313" key="1">
    <source>
        <dbReference type="EMBL" id="CAH3015028.1"/>
    </source>
</evidence>
<proteinExistence type="predicted"/>
<sequence length="140" mass="15402">MASCSATCTASTQTIASKVKRVPPLFSDLLDLAIYSFGCLSGLRSNHKVRGNPVLEGVAAILGRMVLTSNPETKAVFEDITPTRLGNWRPGENPTKELLTLISSRIKMQQKKGIIREAENPQVPSLVLEEKQSYSEEEDR</sequence>
<feature type="non-terminal residue" evidence="1">
    <location>
        <position position="140"/>
    </location>
</feature>
<gene>
    <name evidence="1" type="ORF">PEVE_00011132</name>
</gene>
<accession>A0ABN8LD85</accession>
<protein>
    <submittedName>
        <fullName evidence="1">Uncharacterized protein</fullName>
    </submittedName>
</protein>
<organism evidence="1 2">
    <name type="scientific">Porites evermanni</name>
    <dbReference type="NCBI Taxonomy" id="104178"/>
    <lineage>
        <taxon>Eukaryota</taxon>
        <taxon>Metazoa</taxon>
        <taxon>Cnidaria</taxon>
        <taxon>Anthozoa</taxon>
        <taxon>Hexacorallia</taxon>
        <taxon>Scleractinia</taxon>
        <taxon>Fungiina</taxon>
        <taxon>Poritidae</taxon>
        <taxon>Porites</taxon>
    </lineage>
</organism>
<dbReference type="EMBL" id="CALNXI010000018">
    <property type="protein sequence ID" value="CAH3015028.1"/>
    <property type="molecule type" value="Genomic_DNA"/>
</dbReference>
<keyword evidence="2" id="KW-1185">Reference proteome</keyword>
<dbReference type="Proteomes" id="UP001159427">
    <property type="component" value="Unassembled WGS sequence"/>
</dbReference>